<dbReference type="EMBL" id="VZBZ01000133">
    <property type="protein sequence ID" value="MQN78158.1"/>
    <property type="molecule type" value="Genomic_DNA"/>
</dbReference>
<evidence type="ECO:0000259" key="7">
    <source>
        <dbReference type="Pfam" id="PF07282"/>
    </source>
</evidence>
<dbReference type="NCBIfam" id="TIGR01766">
    <property type="entry name" value="IS200/IS605 family accessory protein TnpB-like domain"/>
    <property type="match status" value="1"/>
</dbReference>
<dbReference type="Proteomes" id="UP001196316">
    <property type="component" value="Unassembled WGS sequence"/>
</dbReference>
<comment type="caution">
    <text evidence="9">The sequence shown here is derived from an EMBL/GenBank/DDBJ whole genome shotgun (WGS) entry which is preliminary data.</text>
</comment>
<dbReference type="PANTHER" id="PTHR30405:SF11">
    <property type="entry name" value="RNA-GUIDED DNA ENDONUCLEASE RV2885C-RELATED"/>
    <property type="match status" value="1"/>
</dbReference>
<dbReference type="Pfam" id="PF01385">
    <property type="entry name" value="OrfB_IS605"/>
    <property type="match status" value="1"/>
</dbReference>
<proteinExistence type="inferred from homology"/>
<reference evidence="9" key="3">
    <citation type="submission" date="2022-12" db="EMBL/GenBank/DDBJ databases">
        <title>Distinct polysaccharide growth profiles of human intestinal Prevotella copri isolates.</title>
        <authorList>
            <person name="Fehlner-Peach H."/>
            <person name="Magnabosco C."/>
            <person name="Raghavan V."/>
            <person name="Scher J.U."/>
            <person name="Tett A."/>
            <person name="Cox L.M."/>
            <person name="Gottsegen C."/>
            <person name="Watters A."/>
            <person name="Wiltshire- Gordon J.D."/>
            <person name="Segata N."/>
            <person name="Bonneau R."/>
            <person name="Littman D.R."/>
        </authorList>
    </citation>
    <scope>NUCLEOTIDE SEQUENCE</scope>
    <source>
        <strain evidence="9">BU41712</strain>
    </source>
</reference>
<organism evidence="9 10">
    <name type="scientific">Segatella copri</name>
    <dbReference type="NCBI Taxonomy" id="165179"/>
    <lineage>
        <taxon>Bacteria</taxon>
        <taxon>Pseudomonadati</taxon>
        <taxon>Bacteroidota</taxon>
        <taxon>Bacteroidia</taxon>
        <taxon>Bacteroidales</taxon>
        <taxon>Prevotellaceae</taxon>
        <taxon>Segatella</taxon>
    </lineage>
</organism>
<evidence type="ECO:0000256" key="4">
    <source>
        <dbReference type="ARBA" id="ARBA00023125"/>
    </source>
</evidence>
<evidence type="ECO:0000256" key="3">
    <source>
        <dbReference type="ARBA" id="ARBA00022578"/>
    </source>
</evidence>
<dbReference type="InterPro" id="IPR010095">
    <property type="entry name" value="Cas12f1-like_TNB"/>
</dbReference>
<evidence type="ECO:0000259" key="6">
    <source>
        <dbReference type="Pfam" id="PF01385"/>
    </source>
</evidence>
<evidence type="ECO:0000313" key="8">
    <source>
        <dbReference type="EMBL" id="MBV3409656.1"/>
    </source>
</evidence>
<dbReference type="GO" id="GO:0032196">
    <property type="term" value="P:transposition"/>
    <property type="evidence" value="ECO:0007669"/>
    <property type="project" value="UniProtKB-KW"/>
</dbReference>
<dbReference type="RefSeq" id="WP_153093094.1">
    <property type="nucleotide sequence ID" value="NZ_JAHOEK010000077.1"/>
</dbReference>
<reference evidence="8" key="2">
    <citation type="submission" date="2021-06" db="EMBL/GenBank/DDBJ databases">
        <title>Collection of gut derived symbiotic bacterial strains cultured from healthy donors.</title>
        <authorList>
            <person name="Lin H."/>
            <person name="Littmann E."/>
            <person name="Pamer E.G."/>
        </authorList>
    </citation>
    <scope>NUCLEOTIDE SEQUENCE</scope>
    <source>
        <strain evidence="8">MSK.21.60</strain>
    </source>
</reference>
<dbReference type="InterPro" id="IPR001959">
    <property type="entry name" value="Transposase"/>
</dbReference>
<comment type="similarity">
    <text evidence="2">In the N-terminal section; belongs to the transposase 2 family.</text>
</comment>
<name>A0AA90USN3_9BACT</name>
<sequence length="453" mass="52502">MSKITRKIEIIPDVEGLTHEESNEKCYKAFYNYDRKLYKVANLLVSQLYGLDNLLSLMRLQNEEYVDSQRKLSFKSTTDAAKEEIKKRMEEIDAELMAIKKKIAPMHPQSYSYRAVNSSEYAKDMPSDIVDSLKQDVYKHFNDSKKEQIRGERSLTTYKRGMPIPFNLKKKHSIVCDGGNYYLPWFEDTRFRLNFGRDRSNNRAIIDNCIKTKKYKLCAAAKIQLKERKLFLLITVDIPKAESVPVKGKVMGVDLGVVNPAYVAVNDGPERSRIGNGEAFQKQRDVFRRRFRELQRSQLTQSGHGRKHKTKATEILRGKERNWVQTENHRISREIVNLASRWKVETIQMESLKGFGKNQEGEVEYNHKRLLGRWSYFELQKDIEYKAAMAGIAVQYVNPAYTSQTCHVCGQRGNRIERDTFICTNPECTCYNQAQDADMNAAINIAKSKDVIK</sequence>
<reference evidence="10" key="1">
    <citation type="submission" date="2019-09" db="EMBL/GenBank/DDBJ databases">
        <title>Distinct polysaccharide growth profiles of human intestinal Prevotella copri isolates.</title>
        <authorList>
            <person name="Fehlner-Peach H."/>
            <person name="Magnabosco C."/>
            <person name="Raghavan V."/>
            <person name="Scher J.U."/>
            <person name="Tett A."/>
            <person name="Cox L.M."/>
            <person name="Gottsegen C."/>
            <person name="Watters A."/>
            <person name="Wiltshire- Gordon J.D."/>
            <person name="Segata N."/>
            <person name="Bonneau R."/>
            <person name="Littman D.R."/>
        </authorList>
    </citation>
    <scope>NUCLEOTIDE SEQUENCE [LARGE SCALE GENOMIC DNA]</scope>
    <source>
        <strain evidence="10">BU41712</strain>
    </source>
</reference>
<keyword evidence="3" id="KW-0815">Transposition</keyword>
<comment type="similarity">
    <text evidence="1">In the C-terminal section; belongs to the transposase 35 family.</text>
</comment>
<dbReference type="GO" id="GO:0003677">
    <property type="term" value="F:DNA binding"/>
    <property type="evidence" value="ECO:0007669"/>
    <property type="project" value="UniProtKB-KW"/>
</dbReference>
<dbReference type="InterPro" id="IPR051399">
    <property type="entry name" value="RNA-guided_DNA_endo/Transpos"/>
</dbReference>
<gene>
    <name evidence="9" type="ORF">F7D71_09885</name>
    <name evidence="8" type="ORF">KSW80_14845</name>
</gene>
<dbReference type="Proteomes" id="UP000423156">
    <property type="component" value="Unassembled WGS sequence"/>
</dbReference>
<evidence type="ECO:0000313" key="9">
    <source>
        <dbReference type="EMBL" id="MQN78158.1"/>
    </source>
</evidence>
<dbReference type="PANTHER" id="PTHR30405">
    <property type="entry name" value="TRANSPOSASE"/>
    <property type="match status" value="1"/>
</dbReference>
<evidence type="ECO:0000256" key="2">
    <source>
        <dbReference type="ARBA" id="ARBA00011044"/>
    </source>
</evidence>
<evidence type="ECO:0000313" key="10">
    <source>
        <dbReference type="Proteomes" id="UP000423156"/>
    </source>
</evidence>
<protein>
    <submittedName>
        <fullName evidence="8 9">Transposase</fullName>
    </submittedName>
</protein>
<evidence type="ECO:0000256" key="5">
    <source>
        <dbReference type="ARBA" id="ARBA00023172"/>
    </source>
</evidence>
<keyword evidence="4" id="KW-0238">DNA-binding</keyword>
<dbReference type="NCBIfam" id="NF040570">
    <property type="entry name" value="guided_TnpB"/>
    <property type="match status" value="1"/>
</dbReference>
<feature type="domain" description="Cas12f1-like TNB" evidence="7">
    <location>
        <begin position="377"/>
        <end position="445"/>
    </location>
</feature>
<evidence type="ECO:0000256" key="1">
    <source>
        <dbReference type="ARBA" id="ARBA00008761"/>
    </source>
</evidence>
<dbReference type="GO" id="GO:0006310">
    <property type="term" value="P:DNA recombination"/>
    <property type="evidence" value="ECO:0007669"/>
    <property type="project" value="UniProtKB-KW"/>
</dbReference>
<accession>A0AA90USN3</accession>
<keyword evidence="5" id="KW-0233">DNA recombination</keyword>
<feature type="domain" description="Probable transposase IS891/IS1136/IS1341" evidence="6">
    <location>
        <begin position="235"/>
        <end position="353"/>
    </location>
</feature>
<dbReference type="Pfam" id="PF07282">
    <property type="entry name" value="Cas12f1-like_TNB"/>
    <property type="match status" value="1"/>
</dbReference>
<dbReference type="EMBL" id="JAHOEP010000081">
    <property type="protein sequence ID" value="MBV3409656.1"/>
    <property type="molecule type" value="Genomic_DNA"/>
</dbReference>
<dbReference type="AlphaFoldDB" id="A0AA90USN3"/>